<feature type="transmembrane region" description="Helical" evidence="5">
    <location>
        <begin position="483"/>
        <end position="500"/>
    </location>
</feature>
<evidence type="ECO:0000256" key="4">
    <source>
        <dbReference type="ARBA" id="ARBA00023136"/>
    </source>
</evidence>
<feature type="transmembrane region" description="Helical" evidence="5">
    <location>
        <begin position="452"/>
        <end position="471"/>
    </location>
</feature>
<dbReference type="CDD" id="cd17317">
    <property type="entry name" value="MFS_SLC22"/>
    <property type="match status" value="1"/>
</dbReference>
<dbReference type="PANTHER" id="PTHR24064">
    <property type="entry name" value="SOLUTE CARRIER FAMILY 22 MEMBER"/>
    <property type="match status" value="1"/>
</dbReference>
<evidence type="ECO:0000259" key="6">
    <source>
        <dbReference type="PROSITE" id="PS50850"/>
    </source>
</evidence>
<evidence type="ECO:0000256" key="1">
    <source>
        <dbReference type="ARBA" id="ARBA00004141"/>
    </source>
</evidence>
<feature type="transmembrane region" description="Helical" evidence="5">
    <location>
        <begin position="423"/>
        <end position="440"/>
    </location>
</feature>
<feature type="transmembrane region" description="Helical" evidence="5">
    <location>
        <begin position="179"/>
        <end position="197"/>
    </location>
</feature>
<evidence type="ECO:0000313" key="7">
    <source>
        <dbReference type="Proteomes" id="UP000695022"/>
    </source>
</evidence>
<feature type="transmembrane region" description="Helical" evidence="5">
    <location>
        <begin position="343"/>
        <end position="363"/>
    </location>
</feature>
<dbReference type="InterPro" id="IPR036259">
    <property type="entry name" value="MFS_trans_sf"/>
</dbReference>
<feature type="domain" description="Major facilitator superfamily (MFS) profile" evidence="6">
    <location>
        <begin position="20"/>
        <end position="505"/>
    </location>
</feature>
<keyword evidence="7" id="KW-1185">Reference proteome</keyword>
<dbReference type="PROSITE" id="PS50850">
    <property type="entry name" value="MFS"/>
    <property type="match status" value="1"/>
</dbReference>
<keyword evidence="3 5" id="KW-1133">Transmembrane helix</keyword>
<dbReference type="Proteomes" id="UP000695022">
    <property type="component" value="Unplaced"/>
</dbReference>
<feature type="transmembrane region" description="Helical" evidence="5">
    <location>
        <begin position="119"/>
        <end position="138"/>
    </location>
</feature>
<dbReference type="SUPFAM" id="SSF103473">
    <property type="entry name" value="MFS general substrate transporter"/>
    <property type="match status" value="1"/>
</dbReference>
<name>A0ABM1EFC2_PRICU</name>
<evidence type="ECO:0000256" key="2">
    <source>
        <dbReference type="ARBA" id="ARBA00022692"/>
    </source>
</evidence>
<feature type="transmembrane region" description="Helical" evidence="5">
    <location>
        <begin position="310"/>
        <end position="331"/>
    </location>
</feature>
<dbReference type="InterPro" id="IPR005828">
    <property type="entry name" value="MFS_sugar_transport-like"/>
</dbReference>
<evidence type="ECO:0000313" key="8">
    <source>
        <dbReference type="RefSeq" id="XP_014670893.1"/>
    </source>
</evidence>
<feature type="transmembrane region" description="Helical" evidence="5">
    <location>
        <begin position="204"/>
        <end position="227"/>
    </location>
</feature>
<gene>
    <name evidence="8" type="primary">LOC106811704</name>
</gene>
<keyword evidence="2 5" id="KW-0812">Transmembrane</keyword>
<dbReference type="Gene3D" id="1.20.1250.20">
    <property type="entry name" value="MFS general substrate transporter like domains"/>
    <property type="match status" value="1"/>
</dbReference>
<feature type="transmembrane region" description="Helical" evidence="5">
    <location>
        <begin position="150"/>
        <end position="173"/>
    </location>
</feature>
<dbReference type="InterPro" id="IPR020846">
    <property type="entry name" value="MFS_dom"/>
</dbReference>
<feature type="transmembrane region" description="Helical" evidence="5">
    <location>
        <begin position="375"/>
        <end position="392"/>
    </location>
</feature>
<keyword evidence="4 5" id="KW-0472">Membrane</keyword>
<accession>A0ABM1EFC2</accession>
<feature type="transmembrane region" description="Helical" evidence="5">
    <location>
        <begin position="233"/>
        <end position="251"/>
    </location>
</feature>
<evidence type="ECO:0000256" key="5">
    <source>
        <dbReference type="SAM" id="Phobius"/>
    </source>
</evidence>
<dbReference type="Pfam" id="PF00083">
    <property type="entry name" value="Sugar_tr"/>
    <property type="match status" value="1"/>
</dbReference>
<dbReference type="RefSeq" id="XP_014670893.1">
    <property type="nucleotide sequence ID" value="XM_014815407.1"/>
</dbReference>
<comment type="subcellular location">
    <subcellularLocation>
        <location evidence="1">Membrane</location>
        <topology evidence="1">Multi-pass membrane protein</topology>
    </subcellularLocation>
</comment>
<feature type="transmembrane region" description="Helical" evidence="5">
    <location>
        <begin position="20"/>
        <end position="42"/>
    </location>
</feature>
<organism evidence="7 8">
    <name type="scientific">Priapulus caudatus</name>
    <name type="common">Priapulid worm</name>
    <dbReference type="NCBI Taxonomy" id="37621"/>
    <lineage>
        <taxon>Eukaryota</taxon>
        <taxon>Metazoa</taxon>
        <taxon>Ecdysozoa</taxon>
        <taxon>Scalidophora</taxon>
        <taxon>Priapulida</taxon>
        <taxon>Priapulimorpha</taxon>
        <taxon>Priapulimorphida</taxon>
        <taxon>Priapulidae</taxon>
        <taxon>Priapulus</taxon>
    </lineage>
</organism>
<dbReference type="GeneID" id="106811704"/>
<reference evidence="8" key="1">
    <citation type="submission" date="2025-08" db="UniProtKB">
        <authorList>
            <consortium name="RefSeq"/>
        </authorList>
    </citation>
    <scope>IDENTIFICATION</scope>
</reference>
<sequence>MHPDQAMEHLGAYGRFQMCVLALGCLITFACAWQFLGITFLAQDPEHHCRLPAGVTELNGTIPYEDGKWAQCSIYDPASTKTPPANISCPNGWKYSGEFQKTVTAEWDLVCGNAFMKDTASAVFMAGVLVGALTLPTIADMIGRKRVISVGLAAMFVFSATIVFVKSFVAFIVMRFFTALLLSGSYLSLYVLCLEWFPPAQRAFAGVVFWVPWVGGYCVLPVIAYFVHDWRHLQLIFTIPIAVVFCYPWLLPESVHWLVSQNKRDTAMELVQKAAKTNGSTLPDKFNLNAPEKSSEEGKKTLWHVLHTPLLRVYAVMMCFLWFVNSLVYYGLSFGVASWGGNIYVNFFLAGLIEAPSYVVLIISMKWWGRQKPTCVFHLIAGIPLLILPFLPQKTGPCFDLPGERPITPPVGSTSYFAHGSNIIGKFGISTSFGAIYLFASELYPTVVRNAGLGISSVFARIGGIIAPYLANSIGILEPKAPPLIFAALSILAAVVSVIIPETSQLPLMESLEDSRFLSKSYRDARLLIAQEPRETSLETKPTNNKVRPIDVEPVFTLHNSMQEKEDPKPIVTYHTSL</sequence>
<protein>
    <submittedName>
        <fullName evidence="8">Organic cation transporter protein-like</fullName>
    </submittedName>
</protein>
<proteinExistence type="predicted"/>
<evidence type="ECO:0000256" key="3">
    <source>
        <dbReference type="ARBA" id="ARBA00022989"/>
    </source>
</evidence>